<reference evidence="6 7" key="1">
    <citation type="journal article" date="2014" name="Genome Announc.">
        <title>Draft Genome Sequences of Two Isolates of the Roseobacter Group, Sulfitobacter sp. Strains 3SOLIMAR09 and 1FIGIMAR09, from Harbors of Mallorca Island (Mediterranean Sea).</title>
        <authorList>
            <person name="Mas-Llado M."/>
            <person name="Pina-Villalonga J.M."/>
            <person name="Brunet-Galmes I."/>
            <person name="Nogales B."/>
            <person name="Bosch R."/>
        </authorList>
    </citation>
    <scope>NUCLEOTIDE SEQUENCE [LARGE SCALE GENOMIC DNA]</scope>
    <source>
        <strain evidence="6 7">1FIGIMAR09</strain>
    </source>
</reference>
<protein>
    <submittedName>
        <fullName evidence="6">LysR family transcriptional regulator</fullName>
    </submittedName>
</protein>
<dbReference type="Pfam" id="PF00126">
    <property type="entry name" value="HTH_1"/>
    <property type="match status" value="1"/>
</dbReference>
<dbReference type="InterPro" id="IPR005119">
    <property type="entry name" value="LysR_subst-bd"/>
</dbReference>
<evidence type="ECO:0000313" key="6">
    <source>
        <dbReference type="EMBL" id="KAJ02699.1"/>
    </source>
</evidence>
<dbReference type="PANTHER" id="PTHR30579:SF2">
    <property type="entry name" value="HTH-TYPE TRANSCRIPTIONAL REGULATOR ARGP"/>
    <property type="match status" value="1"/>
</dbReference>
<dbReference type="SUPFAM" id="SSF46785">
    <property type="entry name" value="Winged helix' DNA-binding domain"/>
    <property type="match status" value="1"/>
</dbReference>
<evidence type="ECO:0000256" key="2">
    <source>
        <dbReference type="ARBA" id="ARBA00023015"/>
    </source>
</evidence>
<evidence type="ECO:0000256" key="4">
    <source>
        <dbReference type="ARBA" id="ARBA00023163"/>
    </source>
</evidence>
<dbReference type="AlphaFoldDB" id="A0A061STI3"/>
<dbReference type="Proteomes" id="UP000027337">
    <property type="component" value="Unassembled WGS sequence"/>
</dbReference>
<evidence type="ECO:0000259" key="5">
    <source>
        <dbReference type="PROSITE" id="PS50931"/>
    </source>
</evidence>
<dbReference type="GO" id="GO:0003700">
    <property type="term" value="F:DNA-binding transcription factor activity"/>
    <property type="evidence" value="ECO:0007669"/>
    <property type="project" value="InterPro"/>
</dbReference>
<keyword evidence="7" id="KW-1185">Reference proteome</keyword>
<dbReference type="STRING" id="83219.PM02_13080"/>
<gene>
    <name evidence="6" type="ORF">PM02_13080</name>
</gene>
<evidence type="ECO:0000313" key="7">
    <source>
        <dbReference type="Proteomes" id="UP000027337"/>
    </source>
</evidence>
<dbReference type="InterPro" id="IPR036390">
    <property type="entry name" value="WH_DNA-bd_sf"/>
</dbReference>
<evidence type="ECO:0000256" key="1">
    <source>
        <dbReference type="ARBA" id="ARBA00009437"/>
    </source>
</evidence>
<feature type="domain" description="HTH lysR-type" evidence="5">
    <location>
        <begin position="3"/>
        <end position="59"/>
    </location>
</feature>
<dbReference type="Gene3D" id="1.10.10.10">
    <property type="entry name" value="Winged helix-like DNA-binding domain superfamily/Winged helix DNA-binding domain"/>
    <property type="match status" value="1"/>
</dbReference>
<dbReference type="EMBL" id="JEMU01000010">
    <property type="protein sequence ID" value="KAJ02699.1"/>
    <property type="molecule type" value="Genomic_DNA"/>
</dbReference>
<keyword evidence="2" id="KW-0805">Transcription regulation</keyword>
<name>A0A061STI3_9RHOB</name>
<dbReference type="PANTHER" id="PTHR30579">
    <property type="entry name" value="TRANSCRIPTIONAL REGULATOR"/>
    <property type="match status" value="1"/>
</dbReference>
<dbReference type="InterPro" id="IPR036388">
    <property type="entry name" value="WH-like_DNA-bd_sf"/>
</dbReference>
<dbReference type="eggNOG" id="COG0583">
    <property type="taxonomic scope" value="Bacteria"/>
</dbReference>
<organism evidence="6 7">
    <name type="scientific">Sulfitobacter mediterraneus</name>
    <dbReference type="NCBI Taxonomy" id="83219"/>
    <lineage>
        <taxon>Bacteria</taxon>
        <taxon>Pseudomonadati</taxon>
        <taxon>Pseudomonadota</taxon>
        <taxon>Alphaproteobacteria</taxon>
        <taxon>Rhodobacterales</taxon>
        <taxon>Roseobacteraceae</taxon>
        <taxon>Sulfitobacter</taxon>
    </lineage>
</organism>
<dbReference type="NCBIfam" id="NF002964">
    <property type="entry name" value="PRK03635.1"/>
    <property type="match status" value="1"/>
</dbReference>
<dbReference type="NCBIfam" id="NF009888">
    <property type="entry name" value="PRK13348.1"/>
    <property type="match status" value="1"/>
</dbReference>
<dbReference type="PROSITE" id="PS50931">
    <property type="entry name" value="HTH_LYSR"/>
    <property type="match status" value="1"/>
</dbReference>
<dbReference type="SUPFAM" id="SSF53850">
    <property type="entry name" value="Periplasmic binding protein-like II"/>
    <property type="match status" value="1"/>
</dbReference>
<dbReference type="InterPro" id="IPR050176">
    <property type="entry name" value="LTTR"/>
</dbReference>
<proteinExistence type="inferred from homology"/>
<comment type="caution">
    <text evidence="6">The sequence shown here is derived from an EMBL/GenBank/DDBJ whole genome shotgun (WGS) entry which is preliminary data.</text>
</comment>
<dbReference type="InterPro" id="IPR017685">
    <property type="entry name" value="ArgP"/>
</dbReference>
<evidence type="ECO:0000256" key="3">
    <source>
        <dbReference type="ARBA" id="ARBA00023125"/>
    </source>
</evidence>
<keyword evidence="4" id="KW-0804">Transcription</keyword>
<dbReference type="Gene3D" id="3.40.190.290">
    <property type="match status" value="1"/>
</dbReference>
<dbReference type="Pfam" id="PF03466">
    <property type="entry name" value="LysR_substrate"/>
    <property type="match status" value="1"/>
</dbReference>
<keyword evidence="3" id="KW-0238">DNA-binding</keyword>
<sequence length="292" mass="31040">MPLDPTHLAALSAILRLGSFDAAAGALGVTPSAVSQRLKALEEQVGATLVHRSQPCRATTLGARLAKHAEDIALLEAQALGQTSTPRPRLRLAVPADALATWMIPALAAVPDLLFDVVIDDQDTADDWLRRGAVSAAITGHDRAAPGCDLLSLGAMRYIATASPAFMRNHFAKGVNASTLAHAPMMVFNSKDQLQSRWITQVTGRRLHPPSHHLPSTHGFVDAALSGMGWGMNPEPLVRAHLAHGSLVALTKNAPLDVPLYWQCARVMALALTPLTRAVQNAARNHLHPTSG</sequence>
<dbReference type="NCBIfam" id="TIGR03298">
    <property type="entry name" value="argP"/>
    <property type="match status" value="1"/>
</dbReference>
<accession>A0A061STI3</accession>
<dbReference type="RefSeq" id="WP_037909090.1">
    <property type="nucleotide sequence ID" value="NZ_JEMU01000010.1"/>
</dbReference>
<dbReference type="InterPro" id="IPR000847">
    <property type="entry name" value="LysR_HTH_N"/>
</dbReference>
<comment type="similarity">
    <text evidence="1">Belongs to the LysR transcriptional regulatory family.</text>
</comment>
<dbReference type="GO" id="GO:0003677">
    <property type="term" value="F:DNA binding"/>
    <property type="evidence" value="ECO:0007669"/>
    <property type="project" value="UniProtKB-KW"/>
</dbReference>